<comment type="caution">
    <text evidence="8">The sequence shown here is derived from an EMBL/GenBank/DDBJ whole genome shotgun (WGS) entry which is preliminary data.</text>
</comment>
<evidence type="ECO:0000256" key="5">
    <source>
        <dbReference type="ARBA" id="ARBA00023242"/>
    </source>
</evidence>
<dbReference type="CDD" id="cd16926">
    <property type="entry name" value="HATPase_MutL-MLH-PMS-like"/>
    <property type="match status" value="1"/>
</dbReference>
<keyword evidence="5" id="KW-0539">Nucleus</keyword>
<dbReference type="PROSITE" id="PS00058">
    <property type="entry name" value="DNA_MISMATCH_REPAIR_1"/>
    <property type="match status" value="1"/>
</dbReference>
<keyword evidence="9" id="KW-1185">Reference proteome</keyword>
<dbReference type="InterPro" id="IPR014721">
    <property type="entry name" value="Ribsml_uS5_D2-typ_fold_subgr"/>
</dbReference>
<gene>
    <name evidence="8" type="ORF">G7K_3496-t1</name>
</gene>
<evidence type="ECO:0000256" key="3">
    <source>
        <dbReference type="ARBA" id="ARBA00022763"/>
    </source>
</evidence>
<feature type="domain" description="DNA mismatch repair protein S5" evidence="7">
    <location>
        <begin position="227"/>
        <end position="346"/>
    </location>
</feature>
<dbReference type="PANTHER" id="PTHR10073:SF12">
    <property type="entry name" value="DNA MISMATCH REPAIR PROTEIN MLH1"/>
    <property type="match status" value="1"/>
</dbReference>
<dbReference type="Pfam" id="PF16413">
    <property type="entry name" value="Mlh1_C"/>
    <property type="match status" value="1"/>
</dbReference>
<dbReference type="Gene3D" id="3.30.565.10">
    <property type="entry name" value="Histidine kinase-like ATPase, C-terminal domain"/>
    <property type="match status" value="1"/>
</dbReference>
<dbReference type="InterPro" id="IPR036890">
    <property type="entry name" value="HATPase_C_sf"/>
</dbReference>
<accession>A0A0E9NIV9</accession>
<dbReference type="Gene3D" id="3.30.230.10">
    <property type="match status" value="1"/>
</dbReference>
<dbReference type="Proteomes" id="UP000033140">
    <property type="component" value="Unassembled WGS sequence"/>
</dbReference>
<dbReference type="GO" id="GO:0032389">
    <property type="term" value="C:MutLalpha complex"/>
    <property type="evidence" value="ECO:0007669"/>
    <property type="project" value="TreeGrafter"/>
</dbReference>
<dbReference type="GO" id="GO:0030983">
    <property type="term" value="F:mismatched DNA binding"/>
    <property type="evidence" value="ECO:0007669"/>
    <property type="project" value="InterPro"/>
</dbReference>
<sequence length="686" mass="76355">MADSDRREPKPIKALDVTVVNRIAAGEIIQRPANALKELIENSIDAGSTSIDVVVKEGGVKLLQITDNGCGIRKEDMEILCERFTTSKLQKFDDLSSIATYGFRGEALASISHIAHVTITTKTAESPCAWRATYSDGKLVPAKPGQSADPKPVAGKTGTQITAEDLFYNVPTRRRAFRNANDEYMRLLDVVQRYAVHSAGISMSCKRHGDTAYGCSTVQRATTKDNIRQIYGASVAGELLSVEVKDEGLAFKVEGLVTNANYHVKKTTMLLFINHRLVESTSLKRGLEQIYATFLPKGGHPFIYLSLEIEPSRVDVNVHPTKREVNFLYEEEIVECICQAVDAKLREADSSRRFEVQTLLPGVKELDAADKAAALQKTQTKVYEKNMVRTDSRAQTITSFLSSTGVPSGSSESQGPASSDTPYEYEHTEKTRTNLRLASMKELKCDVRDQVHNGLSDLFANHTWVGLVDEKRRLAAVQHTTKLYLIDYGAVSCELFYQIGLTEFGNYGSIRLQPPLNLKSLLKAAMEVDEGGDTAMEDDERALDRAEVVQAVHEQLVSKREMLGDYFSIELSEDGEISSIPLLIKGYVPSLAKLPGFLLRLGPNVDWYNEKACFETFLRELAIFYAPEPIVKGSDEKRSTEVRAAIEKVLFPAFKKRLVATKNMLVEKRVIEIANLPALYRVFERC</sequence>
<keyword evidence="4" id="KW-0234">DNA repair</keyword>
<dbReference type="OMA" id="ANYHVKK"/>
<evidence type="ECO:0000256" key="1">
    <source>
        <dbReference type="ARBA" id="ARBA00004123"/>
    </source>
</evidence>
<organism evidence="8 9">
    <name type="scientific">Saitoella complicata (strain BCRC 22490 / CBS 7301 / JCM 7358 / NBRC 10748 / NRRL Y-17804)</name>
    <dbReference type="NCBI Taxonomy" id="698492"/>
    <lineage>
        <taxon>Eukaryota</taxon>
        <taxon>Fungi</taxon>
        <taxon>Dikarya</taxon>
        <taxon>Ascomycota</taxon>
        <taxon>Taphrinomycotina</taxon>
        <taxon>Taphrinomycotina incertae sedis</taxon>
        <taxon>Saitoella</taxon>
    </lineage>
</organism>
<dbReference type="Pfam" id="PF13589">
    <property type="entry name" value="HATPase_c_3"/>
    <property type="match status" value="1"/>
</dbReference>
<name>A0A0E9NIV9_SAICN</name>
<feature type="compositionally biased region" description="Low complexity" evidence="6">
    <location>
        <begin position="401"/>
        <end position="419"/>
    </location>
</feature>
<evidence type="ECO:0000256" key="4">
    <source>
        <dbReference type="ARBA" id="ARBA00023204"/>
    </source>
</evidence>
<dbReference type="Pfam" id="PF01119">
    <property type="entry name" value="DNA_mis_repair"/>
    <property type="match status" value="1"/>
</dbReference>
<evidence type="ECO:0000313" key="9">
    <source>
        <dbReference type="Proteomes" id="UP000033140"/>
    </source>
</evidence>
<dbReference type="SUPFAM" id="SSF54211">
    <property type="entry name" value="Ribosomal protein S5 domain 2-like"/>
    <property type="match status" value="1"/>
</dbReference>
<dbReference type="FunFam" id="3.30.565.10:FF:000033">
    <property type="entry name" value="DNA mismatch repair protein Mlh1"/>
    <property type="match status" value="1"/>
</dbReference>
<reference evidence="8 9" key="2">
    <citation type="journal article" date="2014" name="J. Gen. Appl. Microbiol.">
        <title>The early diverging ascomycetous budding yeast Saitoella complicata has three histone deacetylases belonging to the Clr6, Hos2, and Rpd3 lineages.</title>
        <authorList>
            <person name="Nishida H."/>
            <person name="Matsumoto T."/>
            <person name="Kondo S."/>
            <person name="Hamamoto M."/>
            <person name="Yoshikawa H."/>
        </authorList>
    </citation>
    <scope>NUCLEOTIDE SEQUENCE [LARGE SCALE GENOMIC DNA]</scope>
    <source>
        <strain evidence="8 9">NRRL Y-17804</strain>
    </source>
</reference>
<evidence type="ECO:0000256" key="6">
    <source>
        <dbReference type="SAM" id="MobiDB-lite"/>
    </source>
</evidence>
<dbReference type="InterPro" id="IPR014762">
    <property type="entry name" value="DNA_mismatch_repair_CS"/>
</dbReference>
<dbReference type="PANTHER" id="PTHR10073">
    <property type="entry name" value="DNA MISMATCH REPAIR PROTEIN MLH, PMS, MUTL"/>
    <property type="match status" value="1"/>
</dbReference>
<comment type="subcellular location">
    <subcellularLocation>
        <location evidence="1">Nucleus</location>
    </subcellularLocation>
</comment>
<evidence type="ECO:0000256" key="2">
    <source>
        <dbReference type="ARBA" id="ARBA00006082"/>
    </source>
</evidence>
<dbReference type="InterPro" id="IPR002099">
    <property type="entry name" value="MutL/Mlh/PMS"/>
</dbReference>
<dbReference type="EMBL" id="BACD03000022">
    <property type="protein sequence ID" value="GAO49345.1"/>
    <property type="molecule type" value="Genomic_DNA"/>
</dbReference>
<protein>
    <recommendedName>
        <fullName evidence="7">DNA mismatch repair protein S5 domain-containing protein</fullName>
    </recommendedName>
</protein>
<evidence type="ECO:0000259" key="7">
    <source>
        <dbReference type="SMART" id="SM01340"/>
    </source>
</evidence>
<evidence type="ECO:0000313" key="8">
    <source>
        <dbReference type="EMBL" id="GAO49345.1"/>
    </source>
</evidence>
<reference evidence="8 9" key="1">
    <citation type="journal article" date="2011" name="J. Gen. Appl. Microbiol.">
        <title>Draft genome sequencing of the enigmatic yeast Saitoella complicata.</title>
        <authorList>
            <person name="Nishida H."/>
            <person name="Hamamoto M."/>
            <person name="Sugiyama J."/>
        </authorList>
    </citation>
    <scope>NUCLEOTIDE SEQUENCE [LARGE SCALE GENOMIC DNA]</scope>
    <source>
        <strain evidence="8 9">NRRL Y-17804</strain>
    </source>
</reference>
<proteinExistence type="inferred from homology"/>
<dbReference type="SUPFAM" id="SSF55874">
    <property type="entry name" value="ATPase domain of HSP90 chaperone/DNA topoisomerase II/histidine kinase"/>
    <property type="match status" value="1"/>
</dbReference>
<dbReference type="NCBIfam" id="TIGR00585">
    <property type="entry name" value="mutl"/>
    <property type="match status" value="1"/>
</dbReference>
<dbReference type="InterPro" id="IPR013507">
    <property type="entry name" value="DNA_mismatch_S5_2-like"/>
</dbReference>
<keyword evidence="3" id="KW-0227">DNA damage</keyword>
<feature type="region of interest" description="Disordered" evidence="6">
    <location>
        <begin position="401"/>
        <end position="430"/>
    </location>
</feature>
<dbReference type="InterPro" id="IPR032189">
    <property type="entry name" value="Mlh1_C"/>
</dbReference>
<dbReference type="InterPro" id="IPR020568">
    <property type="entry name" value="Ribosomal_Su5_D2-typ_SF"/>
</dbReference>
<dbReference type="GO" id="GO:0016887">
    <property type="term" value="F:ATP hydrolysis activity"/>
    <property type="evidence" value="ECO:0007669"/>
    <property type="project" value="InterPro"/>
</dbReference>
<dbReference type="InterPro" id="IPR038973">
    <property type="entry name" value="MutL/Mlh/Pms-like"/>
</dbReference>
<dbReference type="AlphaFoldDB" id="A0A0E9NIV9"/>
<reference evidence="8 9" key="3">
    <citation type="journal article" date="2015" name="Genome Announc.">
        <title>Draft Genome Sequence of the Archiascomycetous Yeast Saitoella complicata.</title>
        <authorList>
            <person name="Yamauchi K."/>
            <person name="Kondo S."/>
            <person name="Hamamoto M."/>
            <person name="Takahashi Y."/>
            <person name="Ogura Y."/>
            <person name="Hayashi T."/>
            <person name="Nishida H."/>
        </authorList>
    </citation>
    <scope>NUCLEOTIDE SEQUENCE [LARGE SCALE GENOMIC DNA]</scope>
    <source>
        <strain evidence="8 9">NRRL Y-17804</strain>
    </source>
</reference>
<dbReference type="GO" id="GO:0006298">
    <property type="term" value="P:mismatch repair"/>
    <property type="evidence" value="ECO:0007669"/>
    <property type="project" value="InterPro"/>
</dbReference>
<comment type="similarity">
    <text evidence="2">Belongs to the DNA mismatch repair MutL/HexB family.</text>
</comment>
<dbReference type="CDD" id="cd03483">
    <property type="entry name" value="MutL_Trans_MLH1"/>
    <property type="match status" value="1"/>
</dbReference>
<dbReference type="GO" id="GO:0140664">
    <property type="term" value="F:ATP-dependent DNA damage sensor activity"/>
    <property type="evidence" value="ECO:0007669"/>
    <property type="project" value="InterPro"/>
</dbReference>
<dbReference type="GO" id="GO:0005524">
    <property type="term" value="F:ATP binding"/>
    <property type="evidence" value="ECO:0007669"/>
    <property type="project" value="InterPro"/>
</dbReference>
<dbReference type="STRING" id="698492.A0A0E9NIV9"/>
<dbReference type="FunFam" id="3.30.230.10:FF:000014">
    <property type="entry name" value="DNA mismatch repair protein Mlh1"/>
    <property type="match status" value="1"/>
</dbReference>
<dbReference type="GO" id="GO:0061982">
    <property type="term" value="P:meiosis I cell cycle process"/>
    <property type="evidence" value="ECO:0007669"/>
    <property type="project" value="UniProtKB-ARBA"/>
</dbReference>
<dbReference type="SMART" id="SM01340">
    <property type="entry name" value="DNA_mis_repair"/>
    <property type="match status" value="1"/>
</dbReference>